<dbReference type="Proteomes" id="UP000544872">
    <property type="component" value="Unassembled WGS sequence"/>
</dbReference>
<dbReference type="SMART" id="SM00419">
    <property type="entry name" value="HTH_CRP"/>
    <property type="match status" value="1"/>
</dbReference>
<dbReference type="AlphaFoldDB" id="A0A7W9ZEH2"/>
<dbReference type="GO" id="GO:0005829">
    <property type="term" value="C:cytosol"/>
    <property type="evidence" value="ECO:0007669"/>
    <property type="project" value="TreeGrafter"/>
</dbReference>
<protein>
    <submittedName>
        <fullName evidence="6">CRP-like cAMP-binding protein</fullName>
    </submittedName>
</protein>
<evidence type="ECO:0000259" key="4">
    <source>
        <dbReference type="PROSITE" id="PS50042"/>
    </source>
</evidence>
<dbReference type="Pfam" id="PF13545">
    <property type="entry name" value="HTH_Crp_2"/>
    <property type="match status" value="1"/>
</dbReference>
<evidence type="ECO:0000259" key="5">
    <source>
        <dbReference type="PROSITE" id="PS51063"/>
    </source>
</evidence>
<dbReference type="InterPro" id="IPR036388">
    <property type="entry name" value="WH-like_DNA-bd_sf"/>
</dbReference>
<dbReference type="InterPro" id="IPR018490">
    <property type="entry name" value="cNMP-bd_dom_sf"/>
</dbReference>
<dbReference type="PROSITE" id="PS51063">
    <property type="entry name" value="HTH_CRP_2"/>
    <property type="match status" value="1"/>
</dbReference>
<evidence type="ECO:0000313" key="7">
    <source>
        <dbReference type="Proteomes" id="UP000544872"/>
    </source>
</evidence>
<dbReference type="PROSITE" id="PS50042">
    <property type="entry name" value="CNMP_BINDING_3"/>
    <property type="match status" value="1"/>
</dbReference>
<evidence type="ECO:0000256" key="1">
    <source>
        <dbReference type="ARBA" id="ARBA00023015"/>
    </source>
</evidence>
<dbReference type="Gene3D" id="1.10.10.10">
    <property type="entry name" value="Winged helix-like DNA-binding domain superfamily/Winged helix DNA-binding domain"/>
    <property type="match status" value="1"/>
</dbReference>
<dbReference type="EMBL" id="JACIIX010000004">
    <property type="protein sequence ID" value="MBB6209935.1"/>
    <property type="molecule type" value="Genomic_DNA"/>
</dbReference>
<dbReference type="InterPro" id="IPR050397">
    <property type="entry name" value="Env_Response_Regulators"/>
</dbReference>
<dbReference type="InterPro" id="IPR014710">
    <property type="entry name" value="RmlC-like_jellyroll"/>
</dbReference>
<proteinExistence type="predicted"/>
<dbReference type="PANTHER" id="PTHR24567">
    <property type="entry name" value="CRP FAMILY TRANSCRIPTIONAL REGULATORY PROTEIN"/>
    <property type="match status" value="1"/>
</dbReference>
<dbReference type="Pfam" id="PF00027">
    <property type="entry name" value="cNMP_binding"/>
    <property type="match status" value="1"/>
</dbReference>
<keyword evidence="2" id="KW-0238">DNA-binding</keyword>
<evidence type="ECO:0000256" key="2">
    <source>
        <dbReference type="ARBA" id="ARBA00023125"/>
    </source>
</evidence>
<comment type="caution">
    <text evidence="6">The sequence shown here is derived from an EMBL/GenBank/DDBJ whole genome shotgun (WGS) entry which is preliminary data.</text>
</comment>
<feature type="domain" description="Cyclic nucleotide-binding" evidence="4">
    <location>
        <begin position="15"/>
        <end position="135"/>
    </location>
</feature>
<sequence>MADEIAQNSLDGIDLLAPLSPDERAAVARQCRWRRYAPQEQIIDRQSQNRDVYLVIKGSVRIVIYSLSGKELTLDDLGAGYYFGELAAIDGHPRSASVMALVETQVAVLPAEVFMRLVTTHEGMMHMLLKRLASMVRTSTDRIIDLSTLGANNRVHAELLRQARVAGIGDDGSAVLSPIPVHGDIASRVSTTRETVARVLNDLARQRLVRRDRDALVILDVEKLEEIVESVRGE</sequence>
<keyword evidence="7" id="KW-1185">Reference proteome</keyword>
<dbReference type="RefSeq" id="WP_311769097.1">
    <property type="nucleotide sequence ID" value="NZ_JACIIX010000004.1"/>
</dbReference>
<dbReference type="CDD" id="cd00038">
    <property type="entry name" value="CAP_ED"/>
    <property type="match status" value="1"/>
</dbReference>
<dbReference type="GO" id="GO:0003700">
    <property type="term" value="F:DNA-binding transcription factor activity"/>
    <property type="evidence" value="ECO:0007669"/>
    <property type="project" value="TreeGrafter"/>
</dbReference>
<dbReference type="InterPro" id="IPR012318">
    <property type="entry name" value="HTH_CRP"/>
</dbReference>
<dbReference type="SUPFAM" id="SSF51206">
    <property type="entry name" value="cAMP-binding domain-like"/>
    <property type="match status" value="1"/>
</dbReference>
<keyword evidence="3" id="KW-0804">Transcription</keyword>
<dbReference type="SMART" id="SM00100">
    <property type="entry name" value="cNMP"/>
    <property type="match status" value="1"/>
</dbReference>
<organism evidence="6 7">
    <name type="scientific">Novispirillum itersonii</name>
    <name type="common">Aquaspirillum itersonii</name>
    <dbReference type="NCBI Taxonomy" id="189"/>
    <lineage>
        <taxon>Bacteria</taxon>
        <taxon>Pseudomonadati</taxon>
        <taxon>Pseudomonadota</taxon>
        <taxon>Alphaproteobacteria</taxon>
        <taxon>Rhodospirillales</taxon>
        <taxon>Novispirillaceae</taxon>
        <taxon>Novispirillum</taxon>
    </lineage>
</organism>
<reference evidence="6 7" key="1">
    <citation type="submission" date="2020-08" db="EMBL/GenBank/DDBJ databases">
        <title>Genomic Encyclopedia of Type Strains, Phase IV (KMG-IV): sequencing the most valuable type-strain genomes for metagenomic binning, comparative biology and taxonomic classification.</title>
        <authorList>
            <person name="Goeker M."/>
        </authorList>
    </citation>
    <scope>NUCLEOTIDE SEQUENCE [LARGE SCALE GENOMIC DNA]</scope>
    <source>
        <strain evidence="6 7">DSM 11590</strain>
    </source>
</reference>
<dbReference type="GO" id="GO:0003677">
    <property type="term" value="F:DNA binding"/>
    <property type="evidence" value="ECO:0007669"/>
    <property type="project" value="UniProtKB-KW"/>
</dbReference>
<dbReference type="InterPro" id="IPR000595">
    <property type="entry name" value="cNMP-bd_dom"/>
</dbReference>
<dbReference type="SUPFAM" id="SSF46785">
    <property type="entry name" value="Winged helix' DNA-binding domain"/>
    <property type="match status" value="1"/>
</dbReference>
<evidence type="ECO:0000256" key="3">
    <source>
        <dbReference type="ARBA" id="ARBA00023163"/>
    </source>
</evidence>
<dbReference type="PANTHER" id="PTHR24567:SF68">
    <property type="entry name" value="DNA-BINDING TRANSCRIPTIONAL DUAL REGULATOR CRP"/>
    <property type="match status" value="1"/>
</dbReference>
<evidence type="ECO:0000313" key="6">
    <source>
        <dbReference type="EMBL" id="MBB6209935.1"/>
    </source>
</evidence>
<dbReference type="InterPro" id="IPR036390">
    <property type="entry name" value="WH_DNA-bd_sf"/>
</dbReference>
<keyword evidence="1" id="KW-0805">Transcription regulation</keyword>
<gene>
    <name evidence="6" type="ORF">FHS48_001345</name>
</gene>
<feature type="domain" description="HTH crp-type" evidence="5">
    <location>
        <begin position="149"/>
        <end position="222"/>
    </location>
</feature>
<dbReference type="Gene3D" id="2.60.120.10">
    <property type="entry name" value="Jelly Rolls"/>
    <property type="match status" value="1"/>
</dbReference>
<name>A0A7W9ZEH2_NOVIT</name>
<accession>A0A7W9ZEH2</accession>